<dbReference type="Proteomes" id="UP001172684">
    <property type="component" value="Unassembled WGS sequence"/>
</dbReference>
<organism evidence="1 2">
    <name type="scientific">Coniosporium apollinis</name>
    <dbReference type="NCBI Taxonomy" id="61459"/>
    <lineage>
        <taxon>Eukaryota</taxon>
        <taxon>Fungi</taxon>
        <taxon>Dikarya</taxon>
        <taxon>Ascomycota</taxon>
        <taxon>Pezizomycotina</taxon>
        <taxon>Dothideomycetes</taxon>
        <taxon>Dothideomycetes incertae sedis</taxon>
        <taxon>Coniosporium</taxon>
    </lineage>
</organism>
<protein>
    <submittedName>
        <fullName evidence="1">Uncharacterized protein</fullName>
    </submittedName>
</protein>
<sequence>MKLTGVNCLNSKRILLENDIDGNEIIEEIEDEDLSVYEDSDLFSETSLDSDDD</sequence>
<keyword evidence="2" id="KW-1185">Reference proteome</keyword>
<evidence type="ECO:0000313" key="1">
    <source>
        <dbReference type="EMBL" id="KAJ9666644.1"/>
    </source>
</evidence>
<evidence type="ECO:0000313" key="2">
    <source>
        <dbReference type="Proteomes" id="UP001172684"/>
    </source>
</evidence>
<name>A0ABQ9NW68_9PEZI</name>
<proteinExistence type="predicted"/>
<comment type="caution">
    <text evidence="1">The sequence shown here is derived from an EMBL/GenBank/DDBJ whole genome shotgun (WGS) entry which is preliminary data.</text>
</comment>
<accession>A0ABQ9NW68</accession>
<reference evidence="1" key="1">
    <citation type="submission" date="2022-10" db="EMBL/GenBank/DDBJ databases">
        <title>Culturing micro-colonial fungi from biological soil crusts in the Mojave desert and describing Neophaeococcomyces mojavensis, and introducing the new genera and species Taxawa tesnikishii.</title>
        <authorList>
            <person name="Kurbessoian T."/>
            <person name="Stajich J.E."/>
        </authorList>
    </citation>
    <scope>NUCLEOTIDE SEQUENCE</scope>
    <source>
        <strain evidence="1">TK_1</strain>
    </source>
</reference>
<dbReference type="EMBL" id="JAPDRL010000018">
    <property type="protein sequence ID" value="KAJ9666644.1"/>
    <property type="molecule type" value="Genomic_DNA"/>
</dbReference>
<gene>
    <name evidence="1" type="ORF">H2201_003303</name>
</gene>